<accession>A0AA46HUC7</accession>
<organism evidence="2 3">
    <name type="scientific">Caldimonas thermodepolymerans</name>
    <dbReference type="NCBI Taxonomy" id="215580"/>
    <lineage>
        <taxon>Bacteria</taxon>
        <taxon>Pseudomonadati</taxon>
        <taxon>Pseudomonadota</taxon>
        <taxon>Betaproteobacteria</taxon>
        <taxon>Burkholderiales</taxon>
        <taxon>Sphaerotilaceae</taxon>
        <taxon>Caldimonas</taxon>
    </lineage>
</organism>
<evidence type="ECO:0000256" key="1">
    <source>
        <dbReference type="SAM" id="Phobius"/>
    </source>
</evidence>
<feature type="transmembrane region" description="Helical" evidence="1">
    <location>
        <begin position="63"/>
        <end position="84"/>
    </location>
</feature>
<comment type="caution">
    <text evidence="2">The sequence shown here is derived from an EMBL/GenBank/DDBJ whole genome shotgun (WGS) entry which is preliminary data.</text>
</comment>
<evidence type="ECO:0000313" key="2">
    <source>
        <dbReference type="EMBL" id="TCP03282.1"/>
    </source>
</evidence>
<evidence type="ECO:0000313" key="3">
    <source>
        <dbReference type="Proteomes" id="UP000294772"/>
    </source>
</evidence>
<keyword evidence="1" id="KW-0812">Transmembrane</keyword>
<reference evidence="2 3" key="1">
    <citation type="submission" date="2019-03" db="EMBL/GenBank/DDBJ databases">
        <title>Genomic Encyclopedia of Type Strains, Phase IV (KMG-IV): sequencing the most valuable type-strain genomes for metagenomic binning, comparative biology and taxonomic classification.</title>
        <authorList>
            <person name="Goeker M."/>
        </authorList>
    </citation>
    <scope>NUCLEOTIDE SEQUENCE [LARGE SCALE GENOMIC DNA]</scope>
    <source>
        <strain evidence="2 3">DSM 15264</strain>
    </source>
</reference>
<gene>
    <name evidence="2" type="ORF">EV676_11360</name>
</gene>
<sequence length="116" mass="12814">MESLSWASIGFYCLFSIFVFYQQLHAKNFRGASQAFGLILSLSAFLGMLTGLSYLIYYGWSVVWWAPIVILVIGIASALIGFVIERVLGAFTLSMAGFIGWPVCAYLMFKYVPSGA</sequence>
<feature type="transmembrane region" description="Helical" evidence="1">
    <location>
        <begin position="6"/>
        <end position="24"/>
    </location>
</feature>
<feature type="transmembrane region" description="Helical" evidence="1">
    <location>
        <begin position="91"/>
        <end position="109"/>
    </location>
</feature>
<dbReference type="RefSeq" id="WP_132766246.1">
    <property type="nucleotide sequence ID" value="NZ_CALFFA010000044.1"/>
</dbReference>
<protein>
    <submittedName>
        <fullName evidence="2">Uncharacterized protein</fullName>
    </submittedName>
</protein>
<feature type="transmembrane region" description="Helical" evidence="1">
    <location>
        <begin position="36"/>
        <end position="57"/>
    </location>
</feature>
<keyword evidence="1" id="KW-0472">Membrane</keyword>
<dbReference type="EMBL" id="SLXF01000013">
    <property type="protein sequence ID" value="TCP03282.1"/>
    <property type="molecule type" value="Genomic_DNA"/>
</dbReference>
<proteinExistence type="predicted"/>
<dbReference type="Proteomes" id="UP000294772">
    <property type="component" value="Unassembled WGS sequence"/>
</dbReference>
<name>A0AA46HUC7_9BURK</name>
<keyword evidence="1" id="KW-1133">Transmembrane helix</keyword>
<dbReference type="AlphaFoldDB" id="A0AA46HUC7"/>